<dbReference type="RefSeq" id="WP_126450671.1">
    <property type="nucleotide sequence ID" value="NZ_AP018553.1"/>
</dbReference>
<evidence type="ECO:0000313" key="3">
    <source>
        <dbReference type="Proteomes" id="UP000276741"/>
    </source>
</evidence>
<name>A0A348B5L1_9CREN</name>
<evidence type="ECO:0000313" key="2">
    <source>
        <dbReference type="EMBL" id="GGT92930.1"/>
    </source>
</evidence>
<keyword evidence="3" id="KW-1185">Reference proteome</keyword>
<evidence type="ECO:0000313" key="1">
    <source>
        <dbReference type="EMBL" id="BBD73463.1"/>
    </source>
</evidence>
<reference evidence="1" key="3">
    <citation type="journal article" date="2019" name="BMC Res. Notes">
        <title>Complete genome sequence of the Sulfodiicoccus acidiphilus strain HS-1T, the first crenarchaeon that lacks polB3, isolated from an acidic hot spring in Ohwaku-dani, Hakone, Japan.</title>
        <authorList>
            <person name="Sakai H.D."/>
            <person name="Kurosawa N."/>
        </authorList>
    </citation>
    <scope>NUCLEOTIDE SEQUENCE</scope>
    <source>
        <strain evidence="1">HS-1</strain>
    </source>
</reference>
<proteinExistence type="predicted"/>
<dbReference type="Proteomes" id="UP000616143">
    <property type="component" value="Unassembled WGS sequence"/>
</dbReference>
<reference evidence="2" key="4">
    <citation type="submission" date="2020-09" db="EMBL/GenBank/DDBJ databases">
        <authorList>
            <person name="Sun Q."/>
            <person name="Ohkuma M."/>
        </authorList>
    </citation>
    <scope>NUCLEOTIDE SEQUENCE</scope>
    <source>
        <strain evidence="2">JCM 31740</strain>
    </source>
</reference>
<reference evidence="2" key="1">
    <citation type="journal article" date="2014" name="Int. J. Syst. Evol. Microbiol.">
        <title>Complete genome sequence of Corynebacterium casei LMG S-19264T (=DSM 44701T), isolated from a smear-ripened cheese.</title>
        <authorList>
            <consortium name="US DOE Joint Genome Institute (JGI-PGF)"/>
            <person name="Walter F."/>
            <person name="Albersmeier A."/>
            <person name="Kalinowski J."/>
            <person name="Ruckert C."/>
        </authorList>
    </citation>
    <scope>NUCLEOTIDE SEQUENCE</scope>
    <source>
        <strain evidence="2">JCM 31740</strain>
    </source>
</reference>
<gene>
    <name evidence="2" type="ORF">GCM10007116_08440</name>
    <name evidence="1" type="ORF">HS1genome_1852</name>
</gene>
<organism evidence="1 3">
    <name type="scientific">Sulfodiicoccus acidiphilus</name>
    <dbReference type="NCBI Taxonomy" id="1670455"/>
    <lineage>
        <taxon>Archaea</taxon>
        <taxon>Thermoproteota</taxon>
        <taxon>Thermoprotei</taxon>
        <taxon>Sulfolobales</taxon>
        <taxon>Sulfolobaceae</taxon>
        <taxon>Sulfodiicoccus</taxon>
    </lineage>
</organism>
<dbReference type="EMBL" id="BMQS01000006">
    <property type="protein sequence ID" value="GGT92930.1"/>
    <property type="molecule type" value="Genomic_DNA"/>
</dbReference>
<protein>
    <submittedName>
        <fullName evidence="1">Uncharacterized protein</fullName>
    </submittedName>
</protein>
<dbReference type="Proteomes" id="UP000276741">
    <property type="component" value="Chromosome"/>
</dbReference>
<dbReference type="AlphaFoldDB" id="A0A348B5L1"/>
<accession>A0A348B5L1</accession>
<reference evidence="3" key="2">
    <citation type="submission" date="2018-04" db="EMBL/GenBank/DDBJ databases">
        <title>Complete genome sequence of Sulfodiicoccus acidiphilus strain HS-1.</title>
        <authorList>
            <person name="Sakai H.D."/>
            <person name="Kurosawa N."/>
        </authorList>
    </citation>
    <scope>NUCLEOTIDE SEQUENCE [LARGE SCALE GENOMIC DNA]</scope>
    <source>
        <strain evidence="3">HS-1</strain>
    </source>
</reference>
<sequence length="99" mass="11304">MVTKHYKVNVELRSSFWDKEYLKKSAEQVFNLDLEPVIVEGKTLSFRLRHDRPLKNREVRGCGDILFATLEVIRGLPWATIRVLETATYEVKGGIGGGL</sequence>
<dbReference type="EMBL" id="AP018553">
    <property type="protein sequence ID" value="BBD73463.1"/>
    <property type="molecule type" value="Genomic_DNA"/>
</dbReference>
<dbReference type="GeneID" id="38667329"/>
<dbReference type="KEGG" id="sacd:HS1genome_1852"/>